<feature type="domain" description="NADPH-dependent FMN reductase-like" evidence="6">
    <location>
        <begin position="4"/>
        <end position="111"/>
    </location>
</feature>
<accession>E1RFQ8</accession>
<evidence type="ECO:0000256" key="3">
    <source>
        <dbReference type="ARBA" id="ARBA00022630"/>
    </source>
</evidence>
<dbReference type="SUPFAM" id="SSF52218">
    <property type="entry name" value="Flavoproteins"/>
    <property type="match status" value="1"/>
</dbReference>
<dbReference type="eggNOG" id="arCOG02574">
    <property type="taxonomic scope" value="Archaea"/>
</dbReference>
<evidence type="ECO:0000256" key="5">
    <source>
        <dbReference type="ARBA" id="ARBA00038292"/>
    </source>
</evidence>
<dbReference type="EMBL" id="CP002117">
    <property type="protein sequence ID" value="ADN37362.1"/>
    <property type="molecule type" value="Genomic_DNA"/>
</dbReference>
<keyword evidence="3" id="KW-0285">Flavoprotein</keyword>
<dbReference type="Proteomes" id="UP000006565">
    <property type="component" value="Chromosome"/>
</dbReference>
<dbReference type="InterPro" id="IPR005025">
    <property type="entry name" value="FMN_Rdtase-like_dom"/>
</dbReference>
<dbReference type="GeneID" id="9745112"/>
<comment type="cofactor">
    <cofactor evidence="2">
        <name>[4Fe-4S] cluster</name>
        <dbReference type="ChEBI" id="CHEBI:49883"/>
    </cofactor>
</comment>
<protein>
    <submittedName>
        <fullName evidence="7">NADPH-dependent FMN reductase</fullName>
    </submittedName>
</protein>
<comment type="similarity">
    <text evidence="5">Belongs to the SsuE family. Isf subfamily.</text>
</comment>
<dbReference type="AlphaFoldDB" id="E1RFQ8"/>
<keyword evidence="4" id="KW-0288">FMN</keyword>
<name>E1RFQ8_METP4</name>
<evidence type="ECO:0000259" key="6">
    <source>
        <dbReference type="Pfam" id="PF03358"/>
    </source>
</evidence>
<proteinExistence type="inferred from homology"/>
<evidence type="ECO:0000313" key="7">
    <source>
        <dbReference type="EMBL" id="ADN37362.1"/>
    </source>
</evidence>
<evidence type="ECO:0000256" key="1">
    <source>
        <dbReference type="ARBA" id="ARBA00001917"/>
    </source>
</evidence>
<dbReference type="KEGG" id="mpi:Mpet_2619"/>
<dbReference type="InterPro" id="IPR029039">
    <property type="entry name" value="Flavoprotein-like_sf"/>
</dbReference>
<dbReference type="Gene3D" id="3.40.50.360">
    <property type="match status" value="1"/>
</dbReference>
<reference evidence="7 8" key="1">
    <citation type="journal article" date="2010" name="Stand. Genomic Sci.">
        <title>Complete genome sequence of Methanoplanus petrolearius type strain (SEBR 4847).</title>
        <authorList>
            <person name="Brambilla E."/>
            <person name="Djao O.D."/>
            <person name="Daligault H."/>
            <person name="Lapidus A."/>
            <person name="Lucas S."/>
            <person name="Hammon N."/>
            <person name="Nolan M."/>
            <person name="Tice H."/>
            <person name="Cheng J.F."/>
            <person name="Han C."/>
            <person name="Tapia R."/>
            <person name="Goodwin L."/>
            <person name="Pitluck S."/>
            <person name="Liolios K."/>
            <person name="Ivanova N."/>
            <person name="Mavromatis K."/>
            <person name="Mikhailova N."/>
            <person name="Pati A."/>
            <person name="Chen A."/>
            <person name="Palaniappan K."/>
            <person name="Land M."/>
            <person name="Hauser L."/>
            <person name="Chang Y.J."/>
            <person name="Jeffries C.D."/>
            <person name="Rohde M."/>
            <person name="Spring S."/>
            <person name="Sikorski J."/>
            <person name="Goker M."/>
            <person name="Woyke T."/>
            <person name="Bristow J."/>
            <person name="Eisen J.A."/>
            <person name="Markowitz V."/>
            <person name="Hugenholtz P."/>
            <person name="Kyrpides N.C."/>
            <person name="Klenk H.P."/>
        </authorList>
    </citation>
    <scope>NUCLEOTIDE SEQUENCE [LARGE SCALE GENOMIC DNA]</scope>
    <source>
        <strain evidence="8">DSM 11571 / OCM 486 / SEBR 4847</strain>
    </source>
</reference>
<evidence type="ECO:0000313" key="8">
    <source>
        <dbReference type="Proteomes" id="UP000006565"/>
    </source>
</evidence>
<gene>
    <name evidence="7" type="ordered locus">Mpet_2619</name>
</gene>
<comment type="cofactor">
    <cofactor evidence="1">
        <name>FMN</name>
        <dbReference type="ChEBI" id="CHEBI:58210"/>
    </cofactor>
</comment>
<dbReference type="PANTHER" id="PTHR43278">
    <property type="entry name" value="NAD(P)H-DEPENDENT FMN-CONTAINING OXIDOREDUCTASE YWQN-RELATED"/>
    <property type="match status" value="1"/>
</dbReference>
<dbReference type="InterPro" id="IPR051796">
    <property type="entry name" value="ISF_SsuE-like"/>
</dbReference>
<dbReference type="Pfam" id="PF03358">
    <property type="entry name" value="FMN_red"/>
    <property type="match status" value="1"/>
</dbReference>
<dbReference type="PANTHER" id="PTHR43278:SF2">
    <property type="entry name" value="IRON-SULFUR FLAVOPROTEIN"/>
    <property type="match status" value="1"/>
</dbReference>
<keyword evidence="8" id="KW-1185">Reference proteome</keyword>
<dbReference type="STRING" id="679926.Mpet_2619"/>
<evidence type="ECO:0000256" key="2">
    <source>
        <dbReference type="ARBA" id="ARBA00001966"/>
    </source>
</evidence>
<sequence length="210" mass="23145">MTVSVLGISGSPRIRGNTEKLLDAFLKGAEEAGGDVEKVLLKKLSFRSCMGCNKCHKTGVCIVKDDLTPLLERIAETDVLVLSSPIYSMGITSELKALIDRGQFLWARKFVLRNLEFSAEHIKLHKGIFISTAGQDADNVFLGAYPVLTAFFNDFGIDYYENITVKGMDRWGGIEGHPDALPDAEKKGAEIVRMMEDLKKSTAAEKKESL</sequence>
<dbReference type="RefSeq" id="WP_013330535.1">
    <property type="nucleotide sequence ID" value="NC_014507.1"/>
</dbReference>
<organism evidence="7 8">
    <name type="scientific">Methanolacinia petrolearia (strain DSM 11571 / OCM 486 / SEBR 4847)</name>
    <name type="common">Methanoplanus petrolearius</name>
    <dbReference type="NCBI Taxonomy" id="679926"/>
    <lineage>
        <taxon>Archaea</taxon>
        <taxon>Methanobacteriati</taxon>
        <taxon>Methanobacteriota</taxon>
        <taxon>Stenosarchaea group</taxon>
        <taxon>Methanomicrobia</taxon>
        <taxon>Methanomicrobiales</taxon>
        <taxon>Methanomicrobiaceae</taxon>
        <taxon>Methanolacinia</taxon>
    </lineage>
</organism>
<dbReference type="HOGENOM" id="CLU_050993_4_1_2"/>
<evidence type="ECO:0000256" key="4">
    <source>
        <dbReference type="ARBA" id="ARBA00022643"/>
    </source>
</evidence>
<dbReference type="OrthoDB" id="9059at2157"/>
<dbReference type="GO" id="GO:0016491">
    <property type="term" value="F:oxidoreductase activity"/>
    <property type="evidence" value="ECO:0007669"/>
    <property type="project" value="InterPro"/>
</dbReference>